<keyword evidence="4" id="KW-1185">Reference proteome</keyword>
<evidence type="ECO:0000313" key="4">
    <source>
        <dbReference type="Proteomes" id="UP000078200"/>
    </source>
</evidence>
<reference evidence="3" key="1">
    <citation type="submission" date="2020-05" db="UniProtKB">
        <authorList>
            <consortium name="EnsemblMetazoa"/>
        </authorList>
    </citation>
    <scope>IDENTIFICATION</scope>
    <source>
        <strain evidence="3">TTRI</strain>
    </source>
</reference>
<protein>
    <submittedName>
        <fullName evidence="3">Uncharacterized protein</fullName>
    </submittedName>
</protein>
<sequence>MQFHIKLLLLTAWLLTAGSTPIYSPVEGPTPCYSYNSVNDGGLPYDGYDYYVIYNNYEDHYPAFEVLSVISLSFEKEATDQRTGDEAKSLDGMITTVVGQATQPAREESFEEMEEPSRGDWDNKVGEDLNRQKRQLGLTCRAGGNRACAARCRLQRSRSGYCNRRGTCKFSAACVVSAICQSFGNERTEQQTEAQERSFGGVTTTRVGQAGSSADEKSFEKMEGQTDADWIIEGEENLNRQERQSSSTCHVGGDGACAARYSLR</sequence>
<name>A0A1A9V9F9_GLOAU</name>
<dbReference type="AlphaFoldDB" id="A0A1A9V9F9"/>
<dbReference type="EnsemblMetazoa" id="GAUT030122-RA">
    <property type="protein sequence ID" value="GAUT030122-PA"/>
    <property type="gene ID" value="GAUT030122"/>
</dbReference>
<feature type="signal peptide" evidence="2">
    <location>
        <begin position="1"/>
        <end position="19"/>
    </location>
</feature>
<evidence type="ECO:0000256" key="2">
    <source>
        <dbReference type="SAM" id="SignalP"/>
    </source>
</evidence>
<feature type="chain" id="PRO_5008399164" evidence="2">
    <location>
        <begin position="20"/>
        <end position="264"/>
    </location>
</feature>
<evidence type="ECO:0000313" key="3">
    <source>
        <dbReference type="EnsemblMetazoa" id="GAUT030122-PA"/>
    </source>
</evidence>
<proteinExistence type="predicted"/>
<keyword evidence="2" id="KW-0732">Signal</keyword>
<accession>A0A1A9V9F9</accession>
<organism evidence="3 4">
    <name type="scientific">Glossina austeni</name>
    <name type="common">Savannah tsetse fly</name>
    <dbReference type="NCBI Taxonomy" id="7395"/>
    <lineage>
        <taxon>Eukaryota</taxon>
        <taxon>Metazoa</taxon>
        <taxon>Ecdysozoa</taxon>
        <taxon>Arthropoda</taxon>
        <taxon>Hexapoda</taxon>
        <taxon>Insecta</taxon>
        <taxon>Pterygota</taxon>
        <taxon>Neoptera</taxon>
        <taxon>Endopterygota</taxon>
        <taxon>Diptera</taxon>
        <taxon>Brachycera</taxon>
        <taxon>Muscomorpha</taxon>
        <taxon>Hippoboscoidea</taxon>
        <taxon>Glossinidae</taxon>
        <taxon>Glossina</taxon>
    </lineage>
</organism>
<evidence type="ECO:0000256" key="1">
    <source>
        <dbReference type="SAM" id="MobiDB-lite"/>
    </source>
</evidence>
<feature type="region of interest" description="Disordered" evidence="1">
    <location>
        <begin position="102"/>
        <end position="125"/>
    </location>
</feature>
<feature type="compositionally biased region" description="Basic and acidic residues" evidence="1">
    <location>
        <begin position="115"/>
        <end position="125"/>
    </location>
</feature>
<dbReference type="Proteomes" id="UP000078200">
    <property type="component" value="Unassembled WGS sequence"/>
</dbReference>
<dbReference type="VEuPathDB" id="VectorBase:GAUT030122"/>